<dbReference type="Proteomes" id="UP000029066">
    <property type="component" value="Unassembled WGS sequence"/>
</dbReference>
<reference evidence="2 3" key="1">
    <citation type="submission" date="2014-03" db="EMBL/GenBank/DDBJ databases">
        <title>Genomics of Bifidobacteria.</title>
        <authorList>
            <person name="Ventura M."/>
            <person name="Milani C."/>
            <person name="Lugli G.A."/>
        </authorList>
    </citation>
    <scope>NUCLEOTIDE SEQUENCE [LARGE SCALE GENOMIC DNA]</scope>
    <source>
        <strain evidence="2 3">DSM 23967</strain>
    </source>
</reference>
<proteinExistence type="predicted"/>
<dbReference type="STRING" id="1437607.BISA_1694"/>
<dbReference type="EMBL" id="JGZN01000004">
    <property type="protein sequence ID" value="KFI93870.1"/>
    <property type="molecule type" value="Genomic_DNA"/>
</dbReference>
<dbReference type="GO" id="GO:0016788">
    <property type="term" value="F:hydrolase activity, acting on ester bonds"/>
    <property type="evidence" value="ECO:0007669"/>
    <property type="project" value="TreeGrafter"/>
</dbReference>
<dbReference type="Gene3D" id="3.60.21.10">
    <property type="match status" value="1"/>
</dbReference>
<sequence length="508" mass="56690">MGLFFCLDAWWWGRCRQQLRVCTYAARSHCLYWAVIRQYVRGGCVRARTYGLFCLRDCRLFQDCMCTVVCMTETQRAPEGFKPRIKPVEAGDDRPVSISARLGRLQFHTSGKFRVLQVADIQDGPKIAKDTIALIEASLDATRPDLVVFSGNQIAGFSPSFAGSFRKRRWSEDFISESALEKTRTMVREATAQFVAPLEARKVPWVVTYGNHDFQCGLSNAELDAIYREFPGCINAADALLPDQTIYTCELGTLALPVRDVENSRNVMGLVILDSGDYAHGGGFGVPSERALDFLRRVPGLLSGESDVEEMISDSYPMVKSMVFQHMPLPEYYDVLKPVQPNTAYAMQGYRNHANTYYVLDEEHTQPGGYLGEGISCPDQSDEFAILRDTGGYFAVAAGHDHRNGFVGEREGITLIATPTCGFNTYGPAPAKRATRLIEFDIRHPYEPRTQLLEFGELVGKPSSSKQAYTYAVNQATPGEGEGDDLLRKPSFWNKVADVFHDIAINLP</sequence>
<accession>A0A087DEC0</accession>
<dbReference type="AlphaFoldDB" id="A0A087DEC0"/>
<dbReference type="Pfam" id="PF00149">
    <property type="entry name" value="Metallophos"/>
    <property type="match status" value="1"/>
</dbReference>
<dbReference type="GO" id="GO:0005737">
    <property type="term" value="C:cytoplasm"/>
    <property type="evidence" value="ECO:0007669"/>
    <property type="project" value="TreeGrafter"/>
</dbReference>
<gene>
    <name evidence="2" type="ORF">BISA_1694</name>
</gene>
<protein>
    <submittedName>
        <fullName evidence="2">Metallophosphoesterase</fullName>
    </submittedName>
</protein>
<evidence type="ECO:0000259" key="1">
    <source>
        <dbReference type="Pfam" id="PF00149"/>
    </source>
</evidence>
<evidence type="ECO:0000313" key="2">
    <source>
        <dbReference type="EMBL" id="KFI93870.1"/>
    </source>
</evidence>
<comment type="caution">
    <text evidence="2">The sequence shown here is derived from an EMBL/GenBank/DDBJ whole genome shotgun (WGS) entry which is preliminary data.</text>
</comment>
<dbReference type="SUPFAM" id="SSF56300">
    <property type="entry name" value="Metallo-dependent phosphatases"/>
    <property type="match status" value="1"/>
</dbReference>
<organism evidence="2 3">
    <name type="scientific">Bifidobacterium saguini DSM 23967</name>
    <dbReference type="NCBI Taxonomy" id="1437607"/>
    <lineage>
        <taxon>Bacteria</taxon>
        <taxon>Bacillati</taxon>
        <taxon>Actinomycetota</taxon>
        <taxon>Actinomycetes</taxon>
        <taxon>Bifidobacteriales</taxon>
        <taxon>Bifidobacteriaceae</taxon>
        <taxon>Bifidobacterium</taxon>
    </lineage>
</organism>
<name>A0A087DEC0_9BIFI</name>
<dbReference type="PANTHER" id="PTHR32440">
    <property type="entry name" value="PHOSPHATASE DCR2-RELATED-RELATED"/>
    <property type="match status" value="1"/>
</dbReference>
<feature type="domain" description="Calcineurin-like phosphoesterase" evidence="1">
    <location>
        <begin position="113"/>
        <end position="330"/>
    </location>
</feature>
<dbReference type="InterPro" id="IPR004843">
    <property type="entry name" value="Calcineurin-like_PHP"/>
</dbReference>
<dbReference type="InterPro" id="IPR029052">
    <property type="entry name" value="Metallo-depent_PP-like"/>
</dbReference>
<evidence type="ECO:0000313" key="3">
    <source>
        <dbReference type="Proteomes" id="UP000029066"/>
    </source>
</evidence>